<evidence type="ECO:0000256" key="5">
    <source>
        <dbReference type="ARBA" id="ARBA00022729"/>
    </source>
</evidence>
<feature type="chain" id="PRO_5012295553" description="TonB-dependent receptor" evidence="12">
    <location>
        <begin position="29"/>
        <end position="972"/>
    </location>
</feature>
<gene>
    <name evidence="16" type="ORF">BCY86_01565</name>
</gene>
<dbReference type="InterPro" id="IPR037066">
    <property type="entry name" value="Plug_dom_sf"/>
</dbReference>
<evidence type="ECO:0000259" key="13">
    <source>
        <dbReference type="Pfam" id="PF00593"/>
    </source>
</evidence>
<evidence type="ECO:0000256" key="7">
    <source>
        <dbReference type="ARBA" id="ARBA00023136"/>
    </source>
</evidence>
<dbReference type="SUPFAM" id="SSF56935">
    <property type="entry name" value="Porins"/>
    <property type="match status" value="1"/>
</dbReference>
<dbReference type="InterPro" id="IPR012910">
    <property type="entry name" value="Plug_dom"/>
</dbReference>
<dbReference type="Pfam" id="PF00593">
    <property type="entry name" value="TonB_dep_Rec_b-barrel"/>
    <property type="match status" value="1"/>
</dbReference>
<dbReference type="Gene3D" id="2.170.130.10">
    <property type="entry name" value="TonB-dependent receptor, plug domain"/>
    <property type="match status" value="1"/>
</dbReference>
<evidence type="ECO:0008006" key="18">
    <source>
        <dbReference type="Google" id="ProtNLM"/>
    </source>
</evidence>
<keyword evidence="17" id="KW-1185">Reference proteome</keyword>
<evidence type="ECO:0000256" key="12">
    <source>
        <dbReference type="SAM" id="SignalP"/>
    </source>
</evidence>
<accession>A0A1L6MVE9</accession>
<keyword evidence="3 10" id="KW-1134">Transmembrane beta strand</keyword>
<dbReference type="GO" id="GO:0044718">
    <property type="term" value="P:siderophore transmembrane transport"/>
    <property type="evidence" value="ECO:0007669"/>
    <property type="project" value="TreeGrafter"/>
</dbReference>
<dbReference type="KEGG" id="pabo:BCY86_01565"/>
<dbReference type="GO" id="GO:0009279">
    <property type="term" value="C:cell outer membrane"/>
    <property type="evidence" value="ECO:0007669"/>
    <property type="project" value="UniProtKB-SubCell"/>
</dbReference>
<keyword evidence="7 10" id="KW-0472">Membrane</keyword>
<evidence type="ECO:0000256" key="4">
    <source>
        <dbReference type="ARBA" id="ARBA00022692"/>
    </source>
</evidence>
<dbReference type="GO" id="GO:0015344">
    <property type="term" value="F:siderophore uptake transmembrane transporter activity"/>
    <property type="evidence" value="ECO:0007669"/>
    <property type="project" value="TreeGrafter"/>
</dbReference>
<dbReference type="STRING" id="1882918.BCY86_01565"/>
<evidence type="ECO:0000256" key="9">
    <source>
        <dbReference type="ARBA" id="ARBA00023237"/>
    </source>
</evidence>
<evidence type="ECO:0000256" key="3">
    <source>
        <dbReference type="ARBA" id="ARBA00022452"/>
    </source>
</evidence>
<dbReference type="EMBL" id="CP016908">
    <property type="protein sequence ID" value="APR99513.1"/>
    <property type="molecule type" value="Genomic_DNA"/>
</dbReference>
<feature type="domain" description="PEGA" evidence="15">
    <location>
        <begin position="194"/>
        <end position="262"/>
    </location>
</feature>
<dbReference type="Proteomes" id="UP000185544">
    <property type="component" value="Chromosome"/>
</dbReference>
<feature type="domain" description="PEGA" evidence="15">
    <location>
        <begin position="266"/>
        <end position="330"/>
    </location>
</feature>
<protein>
    <recommendedName>
        <fullName evidence="18">TonB-dependent receptor</fullName>
    </recommendedName>
</protein>
<dbReference type="InterPro" id="IPR011990">
    <property type="entry name" value="TPR-like_helical_dom_sf"/>
</dbReference>
<dbReference type="Pfam" id="PF07715">
    <property type="entry name" value="Plug"/>
    <property type="match status" value="1"/>
</dbReference>
<keyword evidence="9 10" id="KW-0998">Cell outer membrane</keyword>
<feature type="signal peptide" evidence="12">
    <location>
        <begin position="1"/>
        <end position="28"/>
    </location>
</feature>
<dbReference type="InterPro" id="IPR000531">
    <property type="entry name" value="Beta-barrel_TonB"/>
</dbReference>
<keyword evidence="2 10" id="KW-0813">Transport</keyword>
<feature type="domain" description="TonB-dependent receptor plug" evidence="14">
    <location>
        <begin position="346"/>
        <end position="457"/>
    </location>
</feature>
<evidence type="ECO:0000256" key="8">
    <source>
        <dbReference type="ARBA" id="ARBA00023170"/>
    </source>
</evidence>
<dbReference type="PROSITE" id="PS52016">
    <property type="entry name" value="TONB_DEPENDENT_REC_3"/>
    <property type="match status" value="1"/>
</dbReference>
<evidence type="ECO:0000256" key="6">
    <source>
        <dbReference type="ARBA" id="ARBA00023077"/>
    </source>
</evidence>
<dbReference type="AlphaFoldDB" id="A0A1L6MVE9"/>
<evidence type="ECO:0000256" key="2">
    <source>
        <dbReference type="ARBA" id="ARBA00022448"/>
    </source>
</evidence>
<keyword evidence="4 10" id="KW-0812">Transmembrane</keyword>
<dbReference type="InterPro" id="IPR039426">
    <property type="entry name" value="TonB-dep_rcpt-like"/>
</dbReference>
<dbReference type="InterPro" id="IPR013229">
    <property type="entry name" value="PEGA"/>
</dbReference>
<evidence type="ECO:0000256" key="1">
    <source>
        <dbReference type="ARBA" id="ARBA00004571"/>
    </source>
</evidence>
<sequence length="972" mass="109750">MALFKQFLSLLAFWLSLFLSLKASNASAVLDLASEANLHFEKATKCYKLQDYQCALEHFFLSNRLVPNRNVIFNIARTYENLLNYPDAFRYYQYSLAEEINPVLQKRILEAINRIKPYIGIIHVATDPPGIPFYVNRKDLGSWGSTPQILGLVPDTYVIIAESEGFHSAQSQPIHLQAGEEKTVSLKLSPLAASVQITSSPEEVQVAVDTPSSHLTCKTPCTLSVPLGSHNFFFFKEGFHSSQNTINLTQEGQTYMLRSVLTPFTGNLVINTSVRDTLIEVDGRFVGFTPTVVKVPVGIHHLRLSQPGYQTIERNFSIESEEQTKLDLEMIPSAEVFAASRMDESIEDAPSSVSVITAQELRAMGYWSIAEAVRGIRGIYLSFDNAYTSVGVRGISPLGNNGNRLLVLLDGHPTNNNYTGSSMVGYDARTDLEDIERIEVIRGPGSVSYGTGAFAGVINLVTHHRNLPTHQEINLSTVSKGVGGGHATTQWHFSPHAGFWTSVGGVHKSLEFDSISGNDADEKPDFNAGTIEGRMWYKSFSLQWFYNTRDKYVFIKHPHLQKRIPNNRFIDARGFLEARFEPKLNSQWQLLSRSYLNLYNLRSHLMYQSDRDTSIETFNGNWLGMEQRVMWTPLNYMRFTAGGEIQYHYKMDLAGWNTEETYLDRSDTLWIGAGYLMADFVFSPSFKLNLGNRFDYYSTSKGSFNPRIAVIWHPYADGNLKIMGGKAFRAPSAYELFYERSFGSDIQQGSSRDTSHPKYHLSDISLNPESLYSIEIELSHHFSPKVTGIIAAYANSIYHFIVLRGEGTQNSPLQFRNAHSSKLYLGGELELRREWAQGWTIAATYSLQQPSYINDNGNHRMIANVPQHMGSIKGSGPIINKTLMFNSRLTLESGRYDRFDRIHDTEPQGMTNPNVLWDVVFSGEAAHIPFRYSIGIYNVFDWRYHIPVSPAFTERTVRGYGRTLLVSTTLTF</sequence>
<comment type="subcellular location">
    <subcellularLocation>
        <location evidence="1 10">Cell outer membrane</location>
        <topology evidence="1 10">Multi-pass membrane protein</topology>
    </subcellularLocation>
</comment>
<feature type="domain" description="TonB-dependent receptor-like beta-barrel" evidence="13">
    <location>
        <begin position="571"/>
        <end position="874"/>
    </location>
</feature>
<dbReference type="Pfam" id="PF08308">
    <property type="entry name" value="PEGA"/>
    <property type="match status" value="2"/>
</dbReference>
<keyword evidence="5 12" id="KW-0732">Signal</keyword>
<proteinExistence type="inferred from homology"/>
<evidence type="ECO:0000256" key="10">
    <source>
        <dbReference type="PROSITE-ProRule" id="PRU01360"/>
    </source>
</evidence>
<dbReference type="PANTHER" id="PTHR30069:SF29">
    <property type="entry name" value="HEMOGLOBIN AND HEMOGLOBIN-HAPTOGLOBIN-BINDING PROTEIN 1-RELATED"/>
    <property type="match status" value="1"/>
</dbReference>
<evidence type="ECO:0000259" key="14">
    <source>
        <dbReference type="Pfam" id="PF07715"/>
    </source>
</evidence>
<evidence type="ECO:0000259" key="15">
    <source>
        <dbReference type="Pfam" id="PF08308"/>
    </source>
</evidence>
<dbReference type="PANTHER" id="PTHR30069">
    <property type="entry name" value="TONB-DEPENDENT OUTER MEMBRANE RECEPTOR"/>
    <property type="match status" value="1"/>
</dbReference>
<keyword evidence="6 11" id="KW-0798">TonB box</keyword>
<evidence type="ECO:0000313" key="16">
    <source>
        <dbReference type="EMBL" id="APR99513.1"/>
    </source>
</evidence>
<dbReference type="Gene3D" id="2.40.170.20">
    <property type="entry name" value="TonB-dependent receptor, beta-barrel domain"/>
    <property type="match status" value="1"/>
</dbReference>
<keyword evidence="8" id="KW-0675">Receptor</keyword>
<evidence type="ECO:0000313" key="17">
    <source>
        <dbReference type="Proteomes" id="UP000185544"/>
    </source>
</evidence>
<comment type="similarity">
    <text evidence="10 11">Belongs to the TonB-dependent receptor family.</text>
</comment>
<dbReference type="SUPFAM" id="SSF48452">
    <property type="entry name" value="TPR-like"/>
    <property type="match status" value="1"/>
</dbReference>
<name>A0A1L6MVE9_9BACT</name>
<dbReference type="InterPro" id="IPR036942">
    <property type="entry name" value="Beta-barrel_TonB_sf"/>
</dbReference>
<reference evidence="16 17" key="1">
    <citation type="submission" date="2016-08" db="EMBL/GenBank/DDBJ databases">
        <title>Identification and validation of antigenic proteins from Pajaroellobacter abortibovis using de-novo genome sequence assembly and reverse vaccinology.</title>
        <authorList>
            <person name="Welly B.T."/>
            <person name="Miller M.R."/>
            <person name="Stott J.L."/>
            <person name="Blanchard M.T."/>
            <person name="Islas-Trejo A.D."/>
            <person name="O'Rourke S.M."/>
            <person name="Young A.E."/>
            <person name="Medrano J.F."/>
            <person name="Van Eenennaam A.L."/>
        </authorList>
    </citation>
    <scope>NUCLEOTIDE SEQUENCE [LARGE SCALE GENOMIC DNA]</scope>
    <source>
        <strain evidence="16 17">BTF92-0548A/99-0131</strain>
    </source>
</reference>
<organism evidence="16 17">
    <name type="scientific">Pajaroellobacter abortibovis</name>
    <dbReference type="NCBI Taxonomy" id="1882918"/>
    <lineage>
        <taxon>Bacteria</taxon>
        <taxon>Pseudomonadati</taxon>
        <taxon>Myxococcota</taxon>
        <taxon>Polyangia</taxon>
        <taxon>Polyangiales</taxon>
        <taxon>Polyangiaceae</taxon>
    </lineage>
</organism>
<evidence type="ECO:0000256" key="11">
    <source>
        <dbReference type="RuleBase" id="RU003357"/>
    </source>
</evidence>